<feature type="compositionally biased region" description="Low complexity" evidence="10">
    <location>
        <begin position="531"/>
        <end position="544"/>
    </location>
</feature>
<dbReference type="PROSITE" id="PS50206">
    <property type="entry name" value="RHODANESE_3"/>
    <property type="match status" value="1"/>
</dbReference>
<dbReference type="GO" id="GO:0051301">
    <property type="term" value="P:cell division"/>
    <property type="evidence" value="ECO:0007669"/>
    <property type="project" value="UniProtKB-KW"/>
</dbReference>
<accession>A0A316ZHD4</accession>
<dbReference type="GO" id="GO:0110032">
    <property type="term" value="P:positive regulation of G2/MI transition of meiotic cell cycle"/>
    <property type="evidence" value="ECO:0007669"/>
    <property type="project" value="TreeGrafter"/>
</dbReference>
<dbReference type="AlphaFoldDB" id="A0A316ZHD4"/>
<evidence type="ECO:0000313" key="12">
    <source>
        <dbReference type="EMBL" id="PWN99685.1"/>
    </source>
</evidence>
<feature type="region of interest" description="Disordered" evidence="10">
    <location>
        <begin position="466"/>
        <end position="572"/>
    </location>
</feature>
<feature type="domain" description="Rhodanese" evidence="11">
    <location>
        <begin position="627"/>
        <end position="752"/>
    </location>
</feature>
<dbReference type="GO" id="GO:0005737">
    <property type="term" value="C:cytoplasm"/>
    <property type="evidence" value="ECO:0007669"/>
    <property type="project" value="TreeGrafter"/>
</dbReference>
<evidence type="ECO:0000256" key="2">
    <source>
        <dbReference type="ARBA" id="ARBA00013064"/>
    </source>
</evidence>
<feature type="region of interest" description="Disordered" evidence="10">
    <location>
        <begin position="842"/>
        <end position="863"/>
    </location>
</feature>
<dbReference type="PANTHER" id="PTHR10828:SF17">
    <property type="entry name" value="PROTEIN-TYROSINE-PHOSPHATASE"/>
    <property type="match status" value="1"/>
</dbReference>
<dbReference type="InterPro" id="IPR036873">
    <property type="entry name" value="Rhodanese-like_dom_sf"/>
</dbReference>
<feature type="compositionally biased region" description="Low complexity" evidence="10">
    <location>
        <begin position="182"/>
        <end position="193"/>
    </location>
</feature>
<evidence type="ECO:0000256" key="6">
    <source>
        <dbReference type="ARBA" id="ARBA00022912"/>
    </source>
</evidence>
<dbReference type="EMBL" id="KZ819287">
    <property type="protein sequence ID" value="PWN99685.1"/>
    <property type="molecule type" value="Genomic_DNA"/>
</dbReference>
<dbReference type="PRINTS" id="PR00716">
    <property type="entry name" value="MPIPHPHTASE"/>
</dbReference>
<dbReference type="InterPro" id="IPR001307">
    <property type="entry name" value="Thiosulphate_STrfase_CS"/>
</dbReference>
<dbReference type="GO" id="GO:0010971">
    <property type="term" value="P:positive regulation of G2/M transition of mitotic cell cycle"/>
    <property type="evidence" value="ECO:0007669"/>
    <property type="project" value="TreeGrafter"/>
</dbReference>
<dbReference type="InterPro" id="IPR001763">
    <property type="entry name" value="Rhodanese-like_dom"/>
</dbReference>
<evidence type="ECO:0000256" key="1">
    <source>
        <dbReference type="ARBA" id="ARBA00011065"/>
    </source>
</evidence>
<feature type="region of interest" description="Disordered" evidence="10">
    <location>
        <begin position="299"/>
        <end position="392"/>
    </location>
</feature>
<dbReference type="GO" id="GO:0004792">
    <property type="term" value="F:thiosulfate-cyanide sulfurtransferase activity"/>
    <property type="evidence" value="ECO:0007669"/>
    <property type="project" value="InterPro"/>
</dbReference>
<evidence type="ECO:0000256" key="7">
    <source>
        <dbReference type="ARBA" id="ARBA00023306"/>
    </source>
</evidence>
<dbReference type="GO" id="GO:0005634">
    <property type="term" value="C:nucleus"/>
    <property type="evidence" value="ECO:0007669"/>
    <property type="project" value="TreeGrafter"/>
</dbReference>
<comment type="similarity">
    <text evidence="1">Belongs to the MPI phosphatase family.</text>
</comment>
<sequence length="934" mass="98597">MTALLSSPMEPRMRFDSLFQAQASPSYAHDELPAEFGDRSFGSSMSLGSSFELSTAGSAHDLAARVSPSTSFTTQMRLVAAAGSSSARRGEQGRLGAALGTVLNTKSPHLAAKLSSPYYMDISPQLAASSSALRSETPVRRSKGSSGSSGGRRTRESSPVLGALPPGSAMKEDTPHGDARKPASGAFAPPSAGGSLGRLFGTELSLSNALSDTDSSPDKEPPMKRRPASLPLGGGENHSRPSIRSALAPSGSSIGRRPNLMKSMTQQPASSSGVPARKRASLEALQRNSDSLVHTLGGVHARSRSHSAESTSSELKPSTFNDQRPMHSPILESPPTSAMEQGLGSYFFDPHSPEHAPAAPCSTARRPNLSLHLSSSPNSSPVKQQPRPAPRNALGSRVFEKTASSAVLPTFSQALGMSGAGPAKSSLGKRANPYARRPALAPIVSATMGDCDRALKSAYPVLGSSQASRLTAPAPRRSMSAADHSGVLGHDRRASNGSGGERMMMLAADMSSPDGERRFPPGFDASGSPIASSARPRARPALLRQTSKDDTSPLGYGSKRAAEDRGISLNEPSMAGSPSYGAECMPGFGASEREGKVLPCFTAKADGLMRISPATLVDVLEGRYQDEIKDYHVIDCRFGYEYDGGHVPGAINLSTIERVKAHILTAGQGLHANQPLPLRTQSGRCDGDGNRRKTVLIFHCEFSCKRAPSLALALRHADRALQQDYPSCHFPELYILEGGYCAFFKAFPTVCQPQRYVEMDDPTYCDQRSSEISGFRKQFAPKQPFNRHRSFTFGERVVSTEGIPLGAPGFGQTHTICEEESSFEDSPSAAQAHAARNKRPLLQPASKPAPFGSSQPASFGAANVGDTSFGSSVGDSSFEEGPSDSPCAVAARRPTAFNVGALADSLDTPRQTLSRGLGGRVMQRANTSANVLGR</sequence>
<dbReference type="EC" id="3.1.3.48" evidence="2"/>
<keyword evidence="13" id="KW-1185">Reference proteome</keyword>
<keyword evidence="6" id="KW-0904">Protein phosphatase</keyword>
<dbReference type="GeneID" id="37268050"/>
<keyword evidence="3" id="KW-0132">Cell division</keyword>
<proteinExistence type="inferred from homology"/>
<feature type="compositionally biased region" description="Basic and acidic residues" evidence="10">
    <location>
        <begin position="170"/>
        <end position="181"/>
    </location>
</feature>
<dbReference type="PANTHER" id="PTHR10828">
    <property type="entry name" value="M-PHASE INDUCER PHOSPHATASE DUAL SPECIFICITY PHOSPHATASE CDC25"/>
    <property type="match status" value="1"/>
</dbReference>
<feature type="compositionally biased region" description="Low complexity" evidence="10">
    <location>
        <begin position="367"/>
        <end position="381"/>
    </location>
</feature>
<keyword evidence="5" id="KW-0378">Hydrolase</keyword>
<dbReference type="FunFam" id="3.40.250.10:FF:000021">
    <property type="entry name" value="M-phase inducer phosphatase cdc-25.2"/>
    <property type="match status" value="1"/>
</dbReference>
<evidence type="ECO:0000256" key="4">
    <source>
        <dbReference type="ARBA" id="ARBA00022776"/>
    </source>
</evidence>
<dbReference type="CDD" id="cd01530">
    <property type="entry name" value="Cdc25"/>
    <property type="match status" value="1"/>
</dbReference>
<dbReference type="GO" id="GO:0000086">
    <property type="term" value="P:G2/M transition of mitotic cell cycle"/>
    <property type="evidence" value="ECO:0007669"/>
    <property type="project" value="TreeGrafter"/>
</dbReference>
<protein>
    <recommendedName>
        <fullName evidence="9">M-phase inducer phosphatase</fullName>
        <ecNumber evidence="2">3.1.3.48</ecNumber>
    </recommendedName>
</protein>
<name>A0A316ZHD4_9BASI</name>
<dbReference type="PROSITE" id="PS00380">
    <property type="entry name" value="RHODANESE_1"/>
    <property type="match status" value="1"/>
</dbReference>
<evidence type="ECO:0000256" key="8">
    <source>
        <dbReference type="ARBA" id="ARBA00051722"/>
    </source>
</evidence>
<gene>
    <name evidence="12" type="ORF">FA09DRAFT_305576</name>
</gene>
<dbReference type="Pfam" id="PF00581">
    <property type="entry name" value="Rhodanese"/>
    <property type="match status" value="1"/>
</dbReference>
<evidence type="ECO:0000256" key="10">
    <source>
        <dbReference type="SAM" id="MobiDB-lite"/>
    </source>
</evidence>
<reference evidence="12 13" key="1">
    <citation type="journal article" date="2018" name="Mol. Biol. Evol.">
        <title>Broad Genomic Sampling Reveals a Smut Pathogenic Ancestry of the Fungal Clade Ustilaginomycotina.</title>
        <authorList>
            <person name="Kijpornyongpan T."/>
            <person name="Mondo S.J."/>
            <person name="Barry K."/>
            <person name="Sandor L."/>
            <person name="Lee J."/>
            <person name="Lipzen A."/>
            <person name="Pangilinan J."/>
            <person name="LaButti K."/>
            <person name="Hainaut M."/>
            <person name="Henrissat B."/>
            <person name="Grigoriev I.V."/>
            <person name="Spatafora J.W."/>
            <person name="Aime M.C."/>
        </authorList>
    </citation>
    <scope>NUCLEOTIDE SEQUENCE [LARGE SCALE GENOMIC DNA]</scope>
    <source>
        <strain evidence="12 13">MCA 4186</strain>
    </source>
</reference>
<dbReference type="SMART" id="SM00450">
    <property type="entry name" value="RHOD"/>
    <property type="match status" value="1"/>
</dbReference>
<feature type="region of interest" description="Disordered" evidence="10">
    <location>
        <begin position="129"/>
        <end position="279"/>
    </location>
</feature>
<dbReference type="RefSeq" id="XP_025599964.1">
    <property type="nucleotide sequence ID" value="XM_025740504.1"/>
</dbReference>
<comment type="catalytic activity">
    <reaction evidence="8">
        <text>O-phospho-L-tyrosyl-[protein] + H2O = L-tyrosyl-[protein] + phosphate</text>
        <dbReference type="Rhea" id="RHEA:10684"/>
        <dbReference type="Rhea" id="RHEA-COMP:10136"/>
        <dbReference type="Rhea" id="RHEA-COMP:20101"/>
        <dbReference type="ChEBI" id="CHEBI:15377"/>
        <dbReference type="ChEBI" id="CHEBI:43474"/>
        <dbReference type="ChEBI" id="CHEBI:46858"/>
        <dbReference type="ChEBI" id="CHEBI:61978"/>
        <dbReference type="EC" id="3.1.3.48"/>
    </reaction>
</comment>
<dbReference type="GO" id="GO:0004725">
    <property type="term" value="F:protein tyrosine phosphatase activity"/>
    <property type="evidence" value="ECO:0007669"/>
    <property type="project" value="UniProtKB-EC"/>
</dbReference>
<dbReference type="Proteomes" id="UP000245946">
    <property type="component" value="Unassembled WGS sequence"/>
</dbReference>
<organism evidence="12 13">
    <name type="scientific">Tilletiopsis washingtonensis</name>
    <dbReference type="NCBI Taxonomy" id="58919"/>
    <lineage>
        <taxon>Eukaryota</taxon>
        <taxon>Fungi</taxon>
        <taxon>Dikarya</taxon>
        <taxon>Basidiomycota</taxon>
        <taxon>Ustilaginomycotina</taxon>
        <taxon>Exobasidiomycetes</taxon>
        <taxon>Entylomatales</taxon>
        <taxon>Entylomatales incertae sedis</taxon>
        <taxon>Tilletiopsis</taxon>
    </lineage>
</organism>
<dbReference type="OrthoDB" id="26523at2759"/>
<dbReference type="STRING" id="58919.A0A316ZHD4"/>
<feature type="compositionally biased region" description="Polar residues" evidence="10">
    <location>
        <begin position="262"/>
        <end position="273"/>
    </location>
</feature>
<evidence type="ECO:0000256" key="9">
    <source>
        <dbReference type="ARBA" id="ARBA00067190"/>
    </source>
</evidence>
<keyword evidence="4" id="KW-0498">Mitosis</keyword>
<evidence type="ECO:0000313" key="13">
    <source>
        <dbReference type="Proteomes" id="UP000245946"/>
    </source>
</evidence>
<dbReference type="InterPro" id="IPR000751">
    <property type="entry name" value="MPI_Phosphatase"/>
</dbReference>
<evidence type="ECO:0000259" key="11">
    <source>
        <dbReference type="PROSITE" id="PS50206"/>
    </source>
</evidence>
<evidence type="ECO:0000256" key="3">
    <source>
        <dbReference type="ARBA" id="ARBA00022618"/>
    </source>
</evidence>
<dbReference type="SUPFAM" id="SSF52821">
    <property type="entry name" value="Rhodanese/Cell cycle control phosphatase"/>
    <property type="match status" value="1"/>
</dbReference>
<dbReference type="Gene3D" id="3.40.250.10">
    <property type="entry name" value="Rhodanese-like domain"/>
    <property type="match status" value="1"/>
</dbReference>
<evidence type="ECO:0000256" key="5">
    <source>
        <dbReference type="ARBA" id="ARBA00022801"/>
    </source>
</evidence>
<keyword evidence="7" id="KW-0131">Cell cycle</keyword>
<feature type="region of interest" description="Disordered" evidence="10">
    <location>
        <begin position="818"/>
        <end position="837"/>
    </location>
</feature>
<feature type="compositionally biased region" description="Polar residues" evidence="10">
    <location>
        <begin position="204"/>
        <end position="214"/>
    </location>
</feature>